<keyword evidence="1 3" id="KW-0456">Lyase</keyword>
<dbReference type="Pfam" id="PF03330">
    <property type="entry name" value="DPBB_1"/>
    <property type="match status" value="1"/>
</dbReference>
<dbReference type="HAMAP" id="MF_02071">
    <property type="entry name" value="RlpA"/>
    <property type="match status" value="1"/>
</dbReference>
<dbReference type="SUPFAM" id="SSF50685">
    <property type="entry name" value="Barwin-like endoglucanases"/>
    <property type="match status" value="1"/>
</dbReference>
<organism evidence="6 7">
    <name type="scientific">Marinifilum caeruleilacunae</name>
    <dbReference type="NCBI Taxonomy" id="2499076"/>
    <lineage>
        <taxon>Bacteria</taxon>
        <taxon>Pseudomonadati</taxon>
        <taxon>Bacteroidota</taxon>
        <taxon>Bacteroidia</taxon>
        <taxon>Marinilabiliales</taxon>
        <taxon>Marinifilaceae</taxon>
    </lineage>
</organism>
<sequence>MEEKNWNKNIEFLFICLLFSFTAHSQSKANCIEEGIASYYSNYFEGRKTASGEIFRQNQFTAAHQSLPFGTWIKVINLQNKRSVIVCINDRGPFVRGRITDLSKSAAKELGELSNGLFKVCIQKYEKTKPLVLPPKIEKEELLWIRR</sequence>
<keyword evidence="2 3" id="KW-0961">Cell wall biogenesis/degradation</keyword>
<evidence type="ECO:0000256" key="3">
    <source>
        <dbReference type="HAMAP-Rule" id="MF_02071"/>
    </source>
</evidence>
<dbReference type="InterPro" id="IPR009009">
    <property type="entry name" value="RlpA-like_DPBB"/>
</dbReference>
<evidence type="ECO:0000313" key="6">
    <source>
        <dbReference type="EMBL" id="NOU62063.1"/>
    </source>
</evidence>
<dbReference type="Proteomes" id="UP000732105">
    <property type="component" value="Unassembled WGS sequence"/>
</dbReference>
<keyword evidence="7" id="KW-1185">Reference proteome</keyword>
<comment type="caution">
    <text evidence="6">The sequence shown here is derived from an EMBL/GenBank/DDBJ whole genome shotgun (WGS) entry which is preliminary data.</text>
</comment>
<reference evidence="6 7" key="1">
    <citation type="submission" date="2018-12" db="EMBL/GenBank/DDBJ databases">
        <title>Marinifilum JC070 sp. nov., a marine bacterium isolated from Yongle Blue Hole in the South China Sea.</title>
        <authorList>
            <person name="Fu T."/>
        </authorList>
    </citation>
    <scope>NUCLEOTIDE SEQUENCE [LARGE SCALE GENOMIC DNA]</scope>
    <source>
        <strain evidence="6 7">JC070</strain>
    </source>
</reference>
<dbReference type="PANTHER" id="PTHR34183">
    <property type="entry name" value="ENDOLYTIC PEPTIDOGLYCAN TRANSGLYCOSYLASE RLPA"/>
    <property type="match status" value="1"/>
</dbReference>
<dbReference type="InterPro" id="IPR012997">
    <property type="entry name" value="RplA"/>
</dbReference>
<dbReference type="PANTHER" id="PTHR34183:SF1">
    <property type="entry name" value="ENDOLYTIC PEPTIDOGLYCAN TRANSGLYCOSYLASE RLPA"/>
    <property type="match status" value="1"/>
</dbReference>
<dbReference type="RefSeq" id="WP_171597322.1">
    <property type="nucleotide sequence ID" value="NZ_RZNH01000050.1"/>
</dbReference>
<evidence type="ECO:0000259" key="5">
    <source>
        <dbReference type="Pfam" id="PF03330"/>
    </source>
</evidence>
<evidence type="ECO:0000256" key="4">
    <source>
        <dbReference type="RuleBase" id="RU003495"/>
    </source>
</evidence>
<dbReference type="InterPro" id="IPR036908">
    <property type="entry name" value="RlpA-like_sf"/>
</dbReference>
<feature type="domain" description="RlpA-like protein double-psi beta-barrel" evidence="5">
    <location>
        <begin position="33"/>
        <end position="121"/>
    </location>
</feature>
<name>A0ABX1X1V7_9BACT</name>
<protein>
    <recommendedName>
        <fullName evidence="3">Probable endolytic peptidoglycan transglycosylase RlpA</fullName>
        <ecNumber evidence="3">4.2.2.-</ecNumber>
    </recommendedName>
</protein>
<dbReference type="InterPro" id="IPR034718">
    <property type="entry name" value="RlpA"/>
</dbReference>
<accession>A0ABX1X1V7</accession>
<comment type="similarity">
    <text evidence="3 4">Belongs to the RlpA family.</text>
</comment>
<dbReference type="Gene3D" id="2.40.40.10">
    <property type="entry name" value="RlpA-like domain"/>
    <property type="match status" value="1"/>
</dbReference>
<comment type="function">
    <text evidence="3">Lytic transglycosylase with a strong preference for naked glycan strands that lack stem peptides.</text>
</comment>
<evidence type="ECO:0000256" key="1">
    <source>
        <dbReference type="ARBA" id="ARBA00023239"/>
    </source>
</evidence>
<dbReference type="NCBIfam" id="TIGR00413">
    <property type="entry name" value="rlpA"/>
    <property type="match status" value="1"/>
</dbReference>
<proteinExistence type="inferred from homology"/>
<gene>
    <name evidence="3" type="primary">rlpA</name>
    <name evidence="6" type="ORF">ELS83_19875</name>
</gene>
<dbReference type="EC" id="4.2.2.-" evidence="3"/>
<dbReference type="CDD" id="cd22268">
    <property type="entry name" value="DPBB_RlpA-like"/>
    <property type="match status" value="1"/>
</dbReference>
<dbReference type="EMBL" id="RZNH01000050">
    <property type="protein sequence ID" value="NOU62063.1"/>
    <property type="molecule type" value="Genomic_DNA"/>
</dbReference>
<evidence type="ECO:0000256" key="2">
    <source>
        <dbReference type="ARBA" id="ARBA00023316"/>
    </source>
</evidence>
<evidence type="ECO:0000313" key="7">
    <source>
        <dbReference type="Proteomes" id="UP000732105"/>
    </source>
</evidence>